<sequence>LQEMYEQLEVAHNKEEEEDICPMEEDPHENQIITLKNEEGCTGKDLCNLTQLTVKLRTLRFCCCSLDDFLGYHNEEMNALKREY</sequence>
<feature type="non-terminal residue" evidence="1">
    <location>
        <position position="84"/>
    </location>
</feature>
<evidence type="ECO:0000313" key="2">
    <source>
        <dbReference type="Proteomes" id="UP000824469"/>
    </source>
</evidence>
<dbReference type="EMBL" id="JAHRHJ020000007">
    <property type="protein sequence ID" value="KAH9308527.1"/>
    <property type="molecule type" value="Genomic_DNA"/>
</dbReference>
<feature type="non-terminal residue" evidence="1">
    <location>
        <position position="1"/>
    </location>
</feature>
<reference evidence="1 2" key="1">
    <citation type="journal article" date="2021" name="Nat. Plants">
        <title>The Taxus genome provides insights into paclitaxel biosynthesis.</title>
        <authorList>
            <person name="Xiong X."/>
            <person name="Gou J."/>
            <person name="Liao Q."/>
            <person name="Li Y."/>
            <person name="Zhou Q."/>
            <person name="Bi G."/>
            <person name="Li C."/>
            <person name="Du R."/>
            <person name="Wang X."/>
            <person name="Sun T."/>
            <person name="Guo L."/>
            <person name="Liang H."/>
            <person name="Lu P."/>
            <person name="Wu Y."/>
            <person name="Zhang Z."/>
            <person name="Ro D.K."/>
            <person name="Shang Y."/>
            <person name="Huang S."/>
            <person name="Yan J."/>
        </authorList>
    </citation>
    <scope>NUCLEOTIDE SEQUENCE [LARGE SCALE GENOMIC DNA]</scope>
    <source>
        <strain evidence="1">Ta-2019</strain>
    </source>
</reference>
<dbReference type="Proteomes" id="UP000824469">
    <property type="component" value="Unassembled WGS sequence"/>
</dbReference>
<evidence type="ECO:0000313" key="1">
    <source>
        <dbReference type="EMBL" id="KAH9308527.1"/>
    </source>
</evidence>
<proteinExistence type="predicted"/>
<name>A0AA38L2Y9_TAXCH</name>
<comment type="caution">
    <text evidence="1">The sequence shown here is derived from an EMBL/GenBank/DDBJ whole genome shotgun (WGS) entry which is preliminary data.</text>
</comment>
<dbReference type="AlphaFoldDB" id="A0AA38L2Y9"/>
<gene>
    <name evidence="1" type="ORF">KI387_036438</name>
</gene>
<keyword evidence="2" id="KW-1185">Reference proteome</keyword>
<protein>
    <submittedName>
        <fullName evidence="1">Uncharacterized protein</fullName>
    </submittedName>
</protein>
<organism evidence="1 2">
    <name type="scientific">Taxus chinensis</name>
    <name type="common">Chinese yew</name>
    <name type="synonym">Taxus wallichiana var. chinensis</name>
    <dbReference type="NCBI Taxonomy" id="29808"/>
    <lineage>
        <taxon>Eukaryota</taxon>
        <taxon>Viridiplantae</taxon>
        <taxon>Streptophyta</taxon>
        <taxon>Embryophyta</taxon>
        <taxon>Tracheophyta</taxon>
        <taxon>Spermatophyta</taxon>
        <taxon>Pinopsida</taxon>
        <taxon>Pinidae</taxon>
        <taxon>Conifers II</taxon>
        <taxon>Cupressales</taxon>
        <taxon>Taxaceae</taxon>
        <taxon>Taxus</taxon>
    </lineage>
</organism>
<accession>A0AA38L2Y9</accession>